<dbReference type="NCBIfam" id="NF005559">
    <property type="entry name" value="PRK07231.1"/>
    <property type="match status" value="1"/>
</dbReference>
<protein>
    <submittedName>
        <fullName evidence="5">SDR family NAD(P)-dependent oxidoreductase</fullName>
    </submittedName>
</protein>
<comment type="caution">
    <text evidence="5">The sequence shown here is derived from an EMBL/GenBank/DDBJ whole genome shotgun (WGS) entry which is preliminary data.</text>
</comment>
<dbReference type="InterPro" id="IPR036291">
    <property type="entry name" value="NAD(P)-bd_dom_sf"/>
</dbReference>
<dbReference type="PROSITE" id="PS00061">
    <property type="entry name" value="ADH_SHORT"/>
    <property type="match status" value="1"/>
</dbReference>
<dbReference type="EMBL" id="BAAAHH010000020">
    <property type="protein sequence ID" value="GAA0958094.1"/>
    <property type="molecule type" value="Genomic_DNA"/>
</dbReference>
<dbReference type="PANTHER" id="PTHR24321">
    <property type="entry name" value="DEHYDROGENASES, SHORT CHAIN"/>
    <property type="match status" value="1"/>
</dbReference>
<evidence type="ECO:0000313" key="6">
    <source>
        <dbReference type="Proteomes" id="UP001500665"/>
    </source>
</evidence>
<dbReference type="RefSeq" id="WP_344242998.1">
    <property type="nucleotide sequence ID" value="NZ_BAAAHH010000020.1"/>
</dbReference>
<keyword evidence="2" id="KW-0560">Oxidoreductase</keyword>
<dbReference type="Gene3D" id="3.40.50.720">
    <property type="entry name" value="NAD(P)-binding Rossmann-like Domain"/>
    <property type="match status" value="1"/>
</dbReference>
<dbReference type="SUPFAM" id="SSF51735">
    <property type="entry name" value="NAD(P)-binding Rossmann-fold domains"/>
    <property type="match status" value="1"/>
</dbReference>
<reference evidence="5 6" key="1">
    <citation type="journal article" date="2019" name="Int. J. Syst. Evol. Microbiol.">
        <title>The Global Catalogue of Microorganisms (GCM) 10K type strain sequencing project: providing services to taxonomists for standard genome sequencing and annotation.</title>
        <authorList>
            <consortium name="The Broad Institute Genomics Platform"/>
            <consortium name="The Broad Institute Genome Sequencing Center for Infectious Disease"/>
            <person name="Wu L."/>
            <person name="Ma J."/>
        </authorList>
    </citation>
    <scope>NUCLEOTIDE SEQUENCE [LARGE SCALE GENOMIC DNA]</scope>
    <source>
        <strain evidence="5 6">JCM 10696</strain>
    </source>
</reference>
<evidence type="ECO:0000256" key="2">
    <source>
        <dbReference type="ARBA" id="ARBA00023002"/>
    </source>
</evidence>
<name>A0ABN1RIZ6_9ACTN</name>
<dbReference type="PRINTS" id="PR00081">
    <property type="entry name" value="GDHRDH"/>
</dbReference>
<evidence type="ECO:0000256" key="3">
    <source>
        <dbReference type="ARBA" id="ARBA00023027"/>
    </source>
</evidence>
<dbReference type="InterPro" id="IPR020904">
    <property type="entry name" value="Sc_DH/Rdtase_CS"/>
</dbReference>
<sequence>MSDRLDGRHALVTGAASGIGLECARVLARAGARVTLVDIAEEAVARHAADIGGQAQGLAADVTDEDQVQRAVTAAADAFGPLHIAVNAAGSGTFGTVTDLPLSEWRRVIDLNLTGVFLSVKHEALQMADGGAIVNIASLNARQPASGFAAYCASKAGVEMLTKVAAMDLGPRRIRVNAIAPGLIDTPLTAGFKGTPVEDEYLENVLLGRGGQPGDVASAALFLASDASSWMTGDTILVDGGAHTMRYPQLAKQFGAG</sequence>
<comment type="similarity">
    <text evidence="1">Belongs to the short-chain dehydrogenases/reductases (SDR) family.</text>
</comment>
<dbReference type="Proteomes" id="UP001500665">
    <property type="component" value="Unassembled WGS sequence"/>
</dbReference>
<keyword evidence="6" id="KW-1185">Reference proteome</keyword>
<proteinExistence type="inferred from homology"/>
<accession>A0ABN1RIZ6</accession>
<dbReference type="Pfam" id="PF13561">
    <property type="entry name" value="adh_short_C2"/>
    <property type="match status" value="1"/>
</dbReference>
<dbReference type="InterPro" id="IPR002347">
    <property type="entry name" value="SDR_fam"/>
</dbReference>
<evidence type="ECO:0000313" key="5">
    <source>
        <dbReference type="EMBL" id="GAA0958094.1"/>
    </source>
</evidence>
<gene>
    <name evidence="5" type="ORF">GCM10009550_46200</name>
</gene>
<dbReference type="PANTHER" id="PTHR24321:SF8">
    <property type="entry name" value="ESTRADIOL 17-BETA-DEHYDROGENASE 8-RELATED"/>
    <property type="match status" value="1"/>
</dbReference>
<evidence type="ECO:0000256" key="1">
    <source>
        <dbReference type="ARBA" id="ARBA00006484"/>
    </source>
</evidence>
<dbReference type="InterPro" id="IPR057326">
    <property type="entry name" value="KR_dom"/>
</dbReference>
<dbReference type="PRINTS" id="PR00080">
    <property type="entry name" value="SDRFAMILY"/>
</dbReference>
<dbReference type="CDD" id="cd05233">
    <property type="entry name" value="SDR_c"/>
    <property type="match status" value="1"/>
</dbReference>
<keyword evidence="3" id="KW-0520">NAD</keyword>
<feature type="domain" description="Ketoreductase" evidence="4">
    <location>
        <begin position="8"/>
        <end position="182"/>
    </location>
</feature>
<organism evidence="5 6">
    <name type="scientific">Actinocorallia libanotica</name>
    <dbReference type="NCBI Taxonomy" id="46162"/>
    <lineage>
        <taxon>Bacteria</taxon>
        <taxon>Bacillati</taxon>
        <taxon>Actinomycetota</taxon>
        <taxon>Actinomycetes</taxon>
        <taxon>Streptosporangiales</taxon>
        <taxon>Thermomonosporaceae</taxon>
        <taxon>Actinocorallia</taxon>
    </lineage>
</organism>
<dbReference type="SMART" id="SM00822">
    <property type="entry name" value="PKS_KR"/>
    <property type="match status" value="1"/>
</dbReference>
<evidence type="ECO:0000259" key="4">
    <source>
        <dbReference type="SMART" id="SM00822"/>
    </source>
</evidence>